<keyword evidence="3 5" id="KW-1133">Transmembrane helix</keyword>
<feature type="transmembrane region" description="Helical" evidence="5">
    <location>
        <begin position="241"/>
        <end position="261"/>
    </location>
</feature>
<feature type="transmembrane region" description="Helical" evidence="5">
    <location>
        <begin position="412"/>
        <end position="431"/>
    </location>
</feature>
<gene>
    <name evidence="7" type="ORF">AB205_0102800</name>
</gene>
<proteinExistence type="predicted"/>
<protein>
    <recommendedName>
        <fullName evidence="6">Major facilitator superfamily (MFS) profile domain-containing protein</fullName>
    </recommendedName>
</protein>
<feature type="transmembrane region" description="Helical" evidence="5">
    <location>
        <begin position="354"/>
        <end position="372"/>
    </location>
</feature>
<dbReference type="SUPFAM" id="SSF103473">
    <property type="entry name" value="MFS general substrate transporter"/>
    <property type="match status" value="1"/>
</dbReference>
<feature type="domain" description="Major facilitator superfamily (MFS) profile" evidence="6">
    <location>
        <begin position="105"/>
        <end position="435"/>
    </location>
</feature>
<reference evidence="8" key="1">
    <citation type="journal article" date="2017" name="Nat. Commun.">
        <title>The North American bullfrog draft genome provides insight into hormonal regulation of long noncoding RNA.</title>
        <authorList>
            <person name="Hammond S.A."/>
            <person name="Warren R.L."/>
            <person name="Vandervalk B.P."/>
            <person name="Kucuk E."/>
            <person name="Khan H."/>
            <person name="Gibb E.A."/>
            <person name="Pandoh P."/>
            <person name="Kirk H."/>
            <person name="Zhao Y."/>
            <person name="Jones M."/>
            <person name="Mungall A.J."/>
            <person name="Coope R."/>
            <person name="Pleasance S."/>
            <person name="Moore R.A."/>
            <person name="Holt R.A."/>
            <person name="Round J.M."/>
            <person name="Ohora S."/>
            <person name="Walle B.V."/>
            <person name="Veldhoen N."/>
            <person name="Helbing C.C."/>
            <person name="Birol I."/>
        </authorList>
    </citation>
    <scope>NUCLEOTIDE SEQUENCE [LARGE SCALE GENOMIC DNA]</scope>
</reference>
<feature type="transmembrane region" description="Helical" evidence="5">
    <location>
        <begin position="384"/>
        <end position="405"/>
    </location>
</feature>
<dbReference type="InterPro" id="IPR036259">
    <property type="entry name" value="MFS_trans_sf"/>
</dbReference>
<keyword evidence="4 5" id="KW-0472">Membrane</keyword>
<feature type="transmembrane region" description="Helical" evidence="5">
    <location>
        <begin position="267"/>
        <end position="286"/>
    </location>
</feature>
<dbReference type="Pfam" id="PF00083">
    <property type="entry name" value="Sugar_tr"/>
    <property type="match status" value="1"/>
</dbReference>
<dbReference type="OrthoDB" id="2544694at2759"/>
<evidence type="ECO:0000313" key="8">
    <source>
        <dbReference type="Proteomes" id="UP000228934"/>
    </source>
</evidence>
<dbReference type="InterPro" id="IPR020846">
    <property type="entry name" value="MFS_dom"/>
</dbReference>
<dbReference type="PANTHER" id="PTHR24064">
    <property type="entry name" value="SOLUTE CARRIER FAMILY 22 MEMBER"/>
    <property type="match status" value="1"/>
</dbReference>
<organism evidence="7 8">
    <name type="scientific">Aquarana catesbeiana</name>
    <name type="common">American bullfrog</name>
    <name type="synonym">Rana catesbeiana</name>
    <dbReference type="NCBI Taxonomy" id="8400"/>
    <lineage>
        <taxon>Eukaryota</taxon>
        <taxon>Metazoa</taxon>
        <taxon>Chordata</taxon>
        <taxon>Craniata</taxon>
        <taxon>Vertebrata</taxon>
        <taxon>Euteleostomi</taxon>
        <taxon>Amphibia</taxon>
        <taxon>Batrachia</taxon>
        <taxon>Anura</taxon>
        <taxon>Neobatrachia</taxon>
        <taxon>Ranoidea</taxon>
        <taxon>Ranidae</taxon>
        <taxon>Aquarana</taxon>
    </lineage>
</organism>
<dbReference type="GO" id="GO:0016020">
    <property type="term" value="C:membrane"/>
    <property type="evidence" value="ECO:0007669"/>
    <property type="project" value="UniProtKB-SubCell"/>
</dbReference>
<evidence type="ECO:0000256" key="1">
    <source>
        <dbReference type="ARBA" id="ARBA00004141"/>
    </source>
</evidence>
<feature type="transmembrane region" description="Helical" evidence="5">
    <location>
        <begin position="151"/>
        <end position="170"/>
    </location>
</feature>
<keyword evidence="2 5" id="KW-0812">Transmembrane</keyword>
<comment type="subcellular location">
    <subcellularLocation>
        <location evidence="1">Membrane</location>
        <topology evidence="1">Multi-pass membrane protein</topology>
    </subcellularLocation>
</comment>
<evidence type="ECO:0000256" key="3">
    <source>
        <dbReference type="ARBA" id="ARBA00022989"/>
    </source>
</evidence>
<name>A0A2G9RN10_AQUCT</name>
<dbReference type="GO" id="GO:0022857">
    <property type="term" value="F:transmembrane transporter activity"/>
    <property type="evidence" value="ECO:0007669"/>
    <property type="project" value="InterPro"/>
</dbReference>
<dbReference type="EMBL" id="KV933867">
    <property type="protein sequence ID" value="PIO29278.1"/>
    <property type="molecule type" value="Genomic_DNA"/>
</dbReference>
<keyword evidence="8" id="KW-1185">Reference proteome</keyword>
<accession>A0A2G9RN10</accession>
<dbReference type="InterPro" id="IPR005828">
    <property type="entry name" value="MFS_sugar_transport-like"/>
</dbReference>
<dbReference type="Gene3D" id="1.20.1250.20">
    <property type="entry name" value="MFS general substrate transporter like domains"/>
    <property type="match status" value="1"/>
</dbReference>
<evidence type="ECO:0000256" key="4">
    <source>
        <dbReference type="ARBA" id="ARBA00023136"/>
    </source>
</evidence>
<evidence type="ECO:0000313" key="7">
    <source>
        <dbReference type="EMBL" id="PIO29278.1"/>
    </source>
</evidence>
<dbReference type="AlphaFoldDB" id="A0A2G9RN10"/>
<evidence type="ECO:0000256" key="2">
    <source>
        <dbReference type="ARBA" id="ARBA00022692"/>
    </source>
</evidence>
<dbReference type="Proteomes" id="UP000228934">
    <property type="component" value="Unassembled WGS sequence"/>
</dbReference>
<evidence type="ECO:0000259" key="6">
    <source>
        <dbReference type="PROSITE" id="PS50850"/>
    </source>
</evidence>
<dbReference type="PROSITE" id="PS50850">
    <property type="entry name" value="MFS"/>
    <property type="match status" value="1"/>
</dbReference>
<feature type="transmembrane region" description="Helical" evidence="5">
    <location>
        <begin position="209"/>
        <end position="229"/>
    </location>
</feature>
<sequence length="435" mass="48049">MGPLPSPSNIVTDPKKMTFDDLLIEAGGFGRFQIIVLLILCIPRLIILLHFLQHVFISVVPPHHCAISAQRNPGNLSQEDLLFINIPQEQDGTFSSCKMYSQPQPHLILNKSQTINGSGVQSCDQGWEYDLSTFSSTTVTQWDLVCSRRGLGKAVATFFFIGVMVGAVIFGDLSDRYGRKMMLLVSMLLAMVFGGLSACSISYPMFAVSMALSGCTFSGLILNIISLCVEWVDMRHRTDAAIITGVCWSIGGCVLALIAYLVRDWRWLLVAITAPFVPAVITIWWVPESARWLLTKGRTKEAEALLMQCAAANGCSLDAFKKNSESIQALAENGTSSQTYSYLDLFRTPRLRRISVCCGLVWFGVAFSYYGIILNVSGLGFDIYLTHLLYSLVEFPGKLGVYFLMNHLGRRWSLFLTMFMTGVCIGVSAGMPPCK</sequence>
<feature type="transmembrane region" description="Helical" evidence="5">
    <location>
        <begin position="182"/>
        <end position="203"/>
    </location>
</feature>
<evidence type="ECO:0000256" key="5">
    <source>
        <dbReference type="SAM" id="Phobius"/>
    </source>
</evidence>